<comment type="similarity">
    <text evidence="14">In the C-terminal section; belongs to the FMN-dependent alpha-hydroxy acid dehydrogenase family.</text>
</comment>
<dbReference type="Pfam" id="PF00173">
    <property type="entry name" value="Cyt-b5"/>
    <property type="match status" value="1"/>
</dbReference>
<comment type="catalytic activity">
    <reaction evidence="13">
        <text>(S)-lactate + 2 Fe(III)-[cytochrome c] = 2 Fe(II)-[cytochrome c] + pyruvate + 2 H(+)</text>
        <dbReference type="Rhea" id="RHEA:19909"/>
        <dbReference type="Rhea" id="RHEA-COMP:10350"/>
        <dbReference type="Rhea" id="RHEA-COMP:14399"/>
        <dbReference type="ChEBI" id="CHEBI:15361"/>
        <dbReference type="ChEBI" id="CHEBI:15378"/>
        <dbReference type="ChEBI" id="CHEBI:16651"/>
        <dbReference type="ChEBI" id="CHEBI:29033"/>
        <dbReference type="ChEBI" id="CHEBI:29034"/>
        <dbReference type="EC" id="1.1.2.3"/>
    </reaction>
    <physiologicalReaction direction="left-to-right" evidence="13">
        <dbReference type="Rhea" id="RHEA:19910"/>
    </physiologicalReaction>
</comment>
<keyword evidence="9" id="KW-0809">Transit peptide</keyword>
<dbReference type="GO" id="GO:0005758">
    <property type="term" value="C:mitochondrial intermembrane space"/>
    <property type="evidence" value="ECO:0007669"/>
    <property type="project" value="UniProtKB-SubCell"/>
</dbReference>
<dbReference type="InterPro" id="IPR018506">
    <property type="entry name" value="Cyt_B5_heme-BS"/>
</dbReference>
<sequence>MTVISPQEVAQHNTKDDIWVIIHGKVYDLTQFLPEHPGGQKIILKYAGKDATSAFEPIHPSDIIQRFLSPDVCKGSVDAEALAKQPKVETEEEKRVRLAREHMPKLHEMFNSFDFETVAKSVLKPEAWAYYSSGADDEITMRENHNAFHRIWLRPRVMVNVKHVDASTTMLGTRASMPIYITATALAKLGHPEGEVALTKGAKKGNIIQMISTLASCSFDEIVDAAGSGQTQWLQLYVNGNREVTEKFVRHAESRGIKGLFVTADAPQLGHREKDMRQKYSEEEPDELARNDTEINRDQGAARAISSFIDPSLCWDDVAWLKSITKMPVLIKGVQTSEDAVLAAKYGCQGVVLSNHGGRQLDFAPSAIEILAETMEALRKEKLDKDFEVYIDGGIRRGTDIFKAIALGAKGVGIGRPFLYAMSTYGVAGVERLVELLQDEFEMVMRLMGVTLFFQNKNIRDKMYDEFNLQFVVGKKFKSKEDLKEAILTSGKNFNHGGFKRIRDDEIDESTLIDLKTGEEIEVVDTTIESDLIEEAPTKVVLKTKYKKSTQKLGCVAFIKIFNLTVKSSNAMHSHPISQDAITYATHRKQHPEVMEQTHSILGDGHKI</sequence>
<dbReference type="GO" id="GO:0004460">
    <property type="term" value="F:L-lactate dehydrogenase (cytochrome) activity"/>
    <property type="evidence" value="ECO:0007669"/>
    <property type="project" value="UniProtKB-EC"/>
</dbReference>
<evidence type="ECO:0000256" key="20">
    <source>
        <dbReference type="ARBA" id="ARBA00078938"/>
    </source>
</evidence>
<keyword evidence="24" id="KW-1185">Reference proteome</keyword>
<dbReference type="Proteomes" id="UP000253551">
    <property type="component" value="Unassembled WGS sequence"/>
</dbReference>
<dbReference type="Gene3D" id="3.10.120.10">
    <property type="entry name" value="Cytochrome b5-like heme/steroid binding domain"/>
    <property type="match status" value="1"/>
</dbReference>
<evidence type="ECO:0000256" key="12">
    <source>
        <dbReference type="ARBA" id="ARBA00023128"/>
    </source>
</evidence>
<evidence type="ECO:0000256" key="8">
    <source>
        <dbReference type="ARBA" id="ARBA00022723"/>
    </source>
</evidence>
<gene>
    <name evidence="23" type="ORF">CU098_006754</name>
</gene>
<evidence type="ECO:0000256" key="16">
    <source>
        <dbReference type="ARBA" id="ARBA00066458"/>
    </source>
</evidence>
<dbReference type="SMART" id="SM01117">
    <property type="entry name" value="Cyt-b5"/>
    <property type="match status" value="1"/>
</dbReference>
<evidence type="ECO:0000256" key="13">
    <source>
        <dbReference type="ARBA" id="ARBA00052399"/>
    </source>
</evidence>
<evidence type="ECO:0000256" key="18">
    <source>
        <dbReference type="ARBA" id="ARBA00075949"/>
    </source>
</evidence>
<comment type="similarity">
    <text evidence="15">In the N-terminal section; belongs to the cytochrome b5 family.</text>
</comment>
<dbReference type="GO" id="GO:0020037">
    <property type="term" value="F:heme binding"/>
    <property type="evidence" value="ECO:0007669"/>
    <property type="project" value="InterPro"/>
</dbReference>
<evidence type="ECO:0000256" key="14">
    <source>
        <dbReference type="ARBA" id="ARBA00061137"/>
    </source>
</evidence>
<dbReference type="Gene3D" id="3.20.20.70">
    <property type="entry name" value="Aldolase class I"/>
    <property type="match status" value="1"/>
</dbReference>
<dbReference type="EMBL" id="PJQM01001980">
    <property type="protein sequence ID" value="RCH99155.1"/>
    <property type="molecule type" value="Genomic_DNA"/>
</dbReference>
<dbReference type="AlphaFoldDB" id="A0A367KAD9"/>
<comment type="subcellular location">
    <subcellularLocation>
        <location evidence="2">Mitochondrion intermembrane space</location>
    </subcellularLocation>
</comment>
<dbReference type="SUPFAM" id="SSF55856">
    <property type="entry name" value="Cytochrome b5-like heme/steroid binding domain"/>
    <property type="match status" value="1"/>
</dbReference>
<dbReference type="InterPro" id="IPR000262">
    <property type="entry name" value="FMN-dep_DH"/>
</dbReference>
<dbReference type="PROSITE" id="PS50255">
    <property type="entry name" value="CYTOCHROME_B5_2"/>
    <property type="match status" value="1"/>
</dbReference>
<feature type="domain" description="FMN hydroxy acid dehydrogenase" evidence="22">
    <location>
        <begin position="104"/>
        <end position="466"/>
    </location>
</feature>
<dbReference type="PROSITE" id="PS51349">
    <property type="entry name" value="FMN_HYDROXY_ACID_DH_2"/>
    <property type="match status" value="1"/>
</dbReference>
<evidence type="ECO:0000256" key="11">
    <source>
        <dbReference type="ARBA" id="ARBA00023004"/>
    </source>
</evidence>
<dbReference type="InterPro" id="IPR013785">
    <property type="entry name" value="Aldolase_TIM"/>
</dbReference>
<dbReference type="STRING" id="4846.A0A367KAD9"/>
<keyword evidence="4" id="KW-0813">Transport</keyword>
<dbReference type="PANTHER" id="PTHR10578:SF148">
    <property type="entry name" value="L-LACTATE DEHYDROGENASE (CYTOCHROME)"/>
    <property type="match status" value="1"/>
</dbReference>
<dbReference type="InterPro" id="IPR037396">
    <property type="entry name" value="FMN_HAD"/>
</dbReference>
<keyword evidence="8" id="KW-0479">Metal-binding</keyword>
<comment type="caution">
    <text evidence="23">The sequence shown here is derived from an EMBL/GenBank/DDBJ whole genome shotgun (WGS) entry which is preliminary data.</text>
</comment>
<evidence type="ECO:0000256" key="10">
    <source>
        <dbReference type="ARBA" id="ARBA00023002"/>
    </source>
</evidence>
<feature type="domain" description="Cytochrome b5 heme-binding" evidence="21">
    <location>
        <begin position="1"/>
        <end position="78"/>
    </location>
</feature>
<keyword evidence="5" id="KW-0349">Heme</keyword>
<dbReference type="PANTHER" id="PTHR10578">
    <property type="entry name" value="S -2-HYDROXY-ACID OXIDASE-RELATED"/>
    <property type="match status" value="1"/>
</dbReference>
<dbReference type="InterPro" id="IPR037458">
    <property type="entry name" value="L-MDH/L-LDH_FMN-bd"/>
</dbReference>
<evidence type="ECO:0000256" key="17">
    <source>
        <dbReference type="ARBA" id="ARBA00068515"/>
    </source>
</evidence>
<dbReference type="InterPro" id="IPR008259">
    <property type="entry name" value="FMN_hydac_DH_AS"/>
</dbReference>
<evidence type="ECO:0000259" key="21">
    <source>
        <dbReference type="PROSITE" id="PS50255"/>
    </source>
</evidence>
<dbReference type="InterPro" id="IPR001199">
    <property type="entry name" value="Cyt_B5-like_heme/steroid-bd"/>
</dbReference>
<protein>
    <recommendedName>
        <fullName evidence="17">L-lactate dehydrogenase (cytochrome)</fullName>
        <ecNumber evidence="16">1.1.2.3</ecNumber>
    </recommendedName>
    <alternativeName>
        <fullName evidence="19">Cytochrome b2</fullName>
    </alternativeName>
    <alternativeName>
        <fullName evidence="18">Flavocytochrome b2</fullName>
    </alternativeName>
    <alternativeName>
        <fullName evidence="20">L-lactate ferricytochrome c oxidoreductase</fullName>
    </alternativeName>
</protein>
<name>A0A367KAD9_RHIST</name>
<reference evidence="23 24" key="1">
    <citation type="journal article" date="2018" name="G3 (Bethesda)">
        <title>Phylogenetic and Phylogenomic Definition of Rhizopus Species.</title>
        <authorList>
            <person name="Gryganskyi A.P."/>
            <person name="Golan J."/>
            <person name="Dolatabadi S."/>
            <person name="Mondo S."/>
            <person name="Robb S."/>
            <person name="Idnurm A."/>
            <person name="Muszewska A."/>
            <person name="Steczkiewicz K."/>
            <person name="Masonjones S."/>
            <person name="Liao H.L."/>
            <person name="Gajdeczka M.T."/>
            <person name="Anike F."/>
            <person name="Vuek A."/>
            <person name="Anishchenko I.M."/>
            <person name="Voigt K."/>
            <person name="de Hoog G.S."/>
            <person name="Smith M.E."/>
            <person name="Heitman J."/>
            <person name="Vilgalys R."/>
            <person name="Stajich J.E."/>
        </authorList>
    </citation>
    <scope>NUCLEOTIDE SEQUENCE [LARGE SCALE GENOMIC DNA]</scope>
    <source>
        <strain evidence="23 24">LSU 92-RS-03</strain>
    </source>
</reference>
<evidence type="ECO:0000313" key="23">
    <source>
        <dbReference type="EMBL" id="RCH99155.1"/>
    </source>
</evidence>
<dbReference type="FunFam" id="3.10.120.10:FF:000009">
    <property type="entry name" value="Cytochrome b2, mitochondrial, putative"/>
    <property type="match status" value="1"/>
</dbReference>
<dbReference type="PROSITE" id="PS00191">
    <property type="entry name" value="CYTOCHROME_B5_1"/>
    <property type="match status" value="1"/>
</dbReference>
<accession>A0A367KAD9</accession>
<dbReference type="SUPFAM" id="SSF51395">
    <property type="entry name" value="FMN-linked oxidoreductases"/>
    <property type="match status" value="1"/>
</dbReference>
<keyword evidence="6" id="KW-0285">Flavoprotein</keyword>
<dbReference type="CDD" id="cd02922">
    <property type="entry name" value="FCB2_FMN"/>
    <property type="match status" value="1"/>
</dbReference>
<keyword evidence="12" id="KW-0496">Mitochondrion</keyword>
<evidence type="ECO:0000313" key="24">
    <source>
        <dbReference type="Proteomes" id="UP000253551"/>
    </source>
</evidence>
<organism evidence="23 24">
    <name type="scientific">Rhizopus stolonifer</name>
    <name type="common">Rhizopus nigricans</name>
    <dbReference type="NCBI Taxonomy" id="4846"/>
    <lineage>
        <taxon>Eukaryota</taxon>
        <taxon>Fungi</taxon>
        <taxon>Fungi incertae sedis</taxon>
        <taxon>Mucoromycota</taxon>
        <taxon>Mucoromycotina</taxon>
        <taxon>Mucoromycetes</taxon>
        <taxon>Mucorales</taxon>
        <taxon>Mucorineae</taxon>
        <taxon>Rhizopodaceae</taxon>
        <taxon>Rhizopus</taxon>
    </lineage>
</organism>
<evidence type="ECO:0000256" key="3">
    <source>
        <dbReference type="ARBA" id="ARBA00011881"/>
    </source>
</evidence>
<proteinExistence type="inferred from homology"/>
<evidence type="ECO:0000256" key="9">
    <source>
        <dbReference type="ARBA" id="ARBA00022946"/>
    </source>
</evidence>
<dbReference type="InterPro" id="IPR036400">
    <property type="entry name" value="Cyt_B5-like_heme/steroid_sf"/>
</dbReference>
<comment type="subunit">
    <text evidence="3">Homotetramer.</text>
</comment>
<comment type="cofactor">
    <cofactor evidence="1">
        <name>FMN</name>
        <dbReference type="ChEBI" id="CHEBI:58210"/>
    </cofactor>
</comment>
<dbReference type="PROSITE" id="PS00557">
    <property type="entry name" value="FMN_HYDROXY_ACID_DH_1"/>
    <property type="match status" value="1"/>
</dbReference>
<evidence type="ECO:0000259" key="22">
    <source>
        <dbReference type="PROSITE" id="PS51349"/>
    </source>
</evidence>
<dbReference type="FunFam" id="3.20.20.70:FF:000062">
    <property type="entry name" value="Cytochrome b2, mitochondrial, putative"/>
    <property type="match status" value="1"/>
</dbReference>
<dbReference type="Pfam" id="PF01070">
    <property type="entry name" value="FMN_dh"/>
    <property type="match status" value="1"/>
</dbReference>
<dbReference type="PRINTS" id="PR00363">
    <property type="entry name" value="CYTOCHROMEB5"/>
</dbReference>
<evidence type="ECO:0000256" key="1">
    <source>
        <dbReference type="ARBA" id="ARBA00001917"/>
    </source>
</evidence>
<evidence type="ECO:0000256" key="19">
    <source>
        <dbReference type="ARBA" id="ARBA00078774"/>
    </source>
</evidence>
<keyword evidence="10" id="KW-0560">Oxidoreductase</keyword>
<keyword evidence="11" id="KW-0408">Iron</keyword>
<evidence type="ECO:0000256" key="7">
    <source>
        <dbReference type="ARBA" id="ARBA00022643"/>
    </source>
</evidence>
<evidence type="ECO:0000256" key="4">
    <source>
        <dbReference type="ARBA" id="ARBA00022448"/>
    </source>
</evidence>
<keyword evidence="7" id="KW-0288">FMN</keyword>
<dbReference type="OrthoDB" id="1925334at2759"/>
<evidence type="ECO:0000256" key="5">
    <source>
        <dbReference type="ARBA" id="ARBA00022617"/>
    </source>
</evidence>
<evidence type="ECO:0000256" key="6">
    <source>
        <dbReference type="ARBA" id="ARBA00022630"/>
    </source>
</evidence>
<evidence type="ECO:0000256" key="2">
    <source>
        <dbReference type="ARBA" id="ARBA00004569"/>
    </source>
</evidence>
<dbReference type="EC" id="1.1.2.3" evidence="16"/>
<evidence type="ECO:0000256" key="15">
    <source>
        <dbReference type="ARBA" id="ARBA00061589"/>
    </source>
</evidence>
<dbReference type="GO" id="GO:0046872">
    <property type="term" value="F:metal ion binding"/>
    <property type="evidence" value="ECO:0007669"/>
    <property type="project" value="UniProtKB-KW"/>
</dbReference>